<feature type="active site" description="Acyl-ester intermediate" evidence="7">
    <location>
        <position position="66"/>
    </location>
</feature>
<dbReference type="STRING" id="33036.HMPREF3200_01537"/>
<reference evidence="12" key="1">
    <citation type="submission" date="2016-01" db="EMBL/GenBank/DDBJ databases">
        <authorList>
            <person name="Mitreva M."/>
            <person name="Pepin K.H."/>
            <person name="Mihindukulasuriya K.A."/>
            <person name="Fulton R."/>
            <person name="Fronick C."/>
            <person name="O'Laughlin M."/>
            <person name="Miner T."/>
            <person name="Herter B."/>
            <person name="Rosa B.A."/>
            <person name="Cordes M."/>
            <person name="Tomlinson C."/>
            <person name="Wollam A."/>
            <person name="Palsikar V.B."/>
            <person name="Mardis E.R."/>
            <person name="Wilson R.K."/>
        </authorList>
    </citation>
    <scope>NUCLEOTIDE SEQUENCE [LARGE SCALE GENOMIC DNA]</scope>
    <source>
        <strain evidence="12">MJR8151</strain>
    </source>
</reference>
<organism evidence="11 12">
    <name type="scientific">Anaerococcus tetradius</name>
    <dbReference type="NCBI Taxonomy" id="33036"/>
    <lineage>
        <taxon>Bacteria</taxon>
        <taxon>Bacillati</taxon>
        <taxon>Bacillota</taxon>
        <taxon>Tissierellia</taxon>
        <taxon>Tissierellales</taxon>
        <taxon>Peptoniphilaceae</taxon>
        <taxon>Anaerococcus</taxon>
    </lineage>
</organism>
<proteinExistence type="inferred from homology"/>
<sequence>MKKKIGVLALGVLIIVGFVFGKKYLSNKDERFHDDSFTSKAVYIYNLTDDKEVYAKNADEPLPMASLTKIMTALVSLEHITDLGAPAPIDYDAYMDAVNANASMAGFRANETTTYRDLLYGTILASGAEACDSLAINVSGSVDDFVRLMNDKAKELKLTNTSYANADGMDDEKNYQSARDCAMLIKASLEDGNFRAIFTKKEFISSPTNEHPDGLHIVSTIFSHLKDYDENGFEIIGGKSGTTDNAGLCWATLAEKNGKEYIVVVMGVAFTNIDDLPDGHIRETLSYLEKI</sequence>
<keyword evidence="6" id="KW-0961">Cell wall biogenesis/degradation</keyword>
<dbReference type="GO" id="GO:0009002">
    <property type="term" value="F:serine-type D-Ala-D-Ala carboxypeptidase activity"/>
    <property type="evidence" value="ECO:0007669"/>
    <property type="project" value="InterPro"/>
</dbReference>
<keyword evidence="5" id="KW-0573">Peptidoglycan synthesis</keyword>
<keyword evidence="11" id="KW-0121">Carboxypeptidase</keyword>
<keyword evidence="3" id="KW-0378">Hydrolase</keyword>
<evidence type="ECO:0000256" key="1">
    <source>
        <dbReference type="ARBA" id="ARBA00007164"/>
    </source>
</evidence>
<dbReference type="PANTHER" id="PTHR21581">
    <property type="entry name" value="D-ALANYL-D-ALANINE CARBOXYPEPTIDASE"/>
    <property type="match status" value="1"/>
</dbReference>
<evidence type="ECO:0000256" key="8">
    <source>
        <dbReference type="PIRSR" id="PIRSR618044-2"/>
    </source>
</evidence>
<gene>
    <name evidence="11" type="ORF">HMPREF3200_01537</name>
</gene>
<evidence type="ECO:0000256" key="9">
    <source>
        <dbReference type="RuleBase" id="RU004016"/>
    </source>
</evidence>
<evidence type="ECO:0000256" key="6">
    <source>
        <dbReference type="ARBA" id="ARBA00023316"/>
    </source>
</evidence>
<dbReference type="PRINTS" id="PR00725">
    <property type="entry name" value="DADACBPTASE1"/>
</dbReference>
<dbReference type="EMBL" id="LRPM01000057">
    <property type="protein sequence ID" value="KWZ77293.1"/>
    <property type="molecule type" value="Genomic_DNA"/>
</dbReference>
<evidence type="ECO:0000256" key="2">
    <source>
        <dbReference type="ARBA" id="ARBA00022729"/>
    </source>
</evidence>
<keyword evidence="4" id="KW-0133">Cell shape</keyword>
<dbReference type="Proteomes" id="UP000070383">
    <property type="component" value="Unassembled WGS sequence"/>
</dbReference>
<dbReference type="GO" id="GO:0008360">
    <property type="term" value="P:regulation of cell shape"/>
    <property type="evidence" value="ECO:0007669"/>
    <property type="project" value="UniProtKB-KW"/>
</dbReference>
<comment type="caution">
    <text evidence="11">The sequence shown here is derived from an EMBL/GenBank/DDBJ whole genome shotgun (WGS) entry which is preliminary data.</text>
</comment>
<dbReference type="RefSeq" id="WP_060929730.1">
    <property type="nucleotide sequence ID" value="NZ_KQ955287.1"/>
</dbReference>
<dbReference type="InterPro" id="IPR001967">
    <property type="entry name" value="Peptidase_S11_N"/>
</dbReference>
<evidence type="ECO:0000256" key="5">
    <source>
        <dbReference type="ARBA" id="ARBA00022984"/>
    </source>
</evidence>
<dbReference type="SUPFAM" id="SSF56601">
    <property type="entry name" value="beta-lactamase/transpeptidase-like"/>
    <property type="match status" value="1"/>
</dbReference>
<comment type="similarity">
    <text evidence="1 9">Belongs to the peptidase S11 family.</text>
</comment>
<keyword evidence="11" id="KW-0645">Protease</keyword>
<name>A0A133KCK1_9FIRM</name>
<feature type="active site" evidence="7">
    <location>
        <position position="126"/>
    </location>
</feature>
<protein>
    <submittedName>
        <fullName evidence="11">Serine-type D-Ala-D-Ala carboxypeptidase</fullName>
    </submittedName>
</protein>
<dbReference type="Pfam" id="PF00768">
    <property type="entry name" value="Peptidase_S11"/>
    <property type="match status" value="1"/>
</dbReference>
<evidence type="ECO:0000256" key="7">
    <source>
        <dbReference type="PIRSR" id="PIRSR618044-1"/>
    </source>
</evidence>
<dbReference type="InterPro" id="IPR018044">
    <property type="entry name" value="Peptidase_S11"/>
</dbReference>
<dbReference type="GO" id="GO:0006508">
    <property type="term" value="P:proteolysis"/>
    <property type="evidence" value="ECO:0007669"/>
    <property type="project" value="InterPro"/>
</dbReference>
<dbReference type="PANTHER" id="PTHR21581:SF6">
    <property type="entry name" value="TRAFFICKING PROTEIN PARTICLE COMPLEX SUBUNIT 12"/>
    <property type="match status" value="1"/>
</dbReference>
<dbReference type="InterPro" id="IPR012338">
    <property type="entry name" value="Beta-lactam/transpept-like"/>
</dbReference>
<dbReference type="OrthoDB" id="9791132at2"/>
<feature type="domain" description="Peptidase S11 D-alanyl-D-alanine carboxypeptidase A N-terminal" evidence="10">
    <location>
        <begin position="34"/>
        <end position="268"/>
    </location>
</feature>
<dbReference type="GO" id="GO:0071555">
    <property type="term" value="P:cell wall organization"/>
    <property type="evidence" value="ECO:0007669"/>
    <property type="project" value="UniProtKB-KW"/>
</dbReference>
<dbReference type="Gene3D" id="3.40.710.10">
    <property type="entry name" value="DD-peptidase/beta-lactamase superfamily"/>
    <property type="match status" value="1"/>
</dbReference>
<accession>A0A133KCK1</accession>
<feature type="active site" description="Proton acceptor" evidence="7">
    <location>
        <position position="69"/>
    </location>
</feature>
<keyword evidence="12" id="KW-1185">Reference proteome</keyword>
<evidence type="ECO:0000256" key="3">
    <source>
        <dbReference type="ARBA" id="ARBA00022801"/>
    </source>
</evidence>
<evidence type="ECO:0000256" key="4">
    <source>
        <dbReference type="ARBA" id="ARBA00022960"/>
    </source>
</evidence>
<feature type="binding site" evidence="8">
    <location>
        <position position="239"/>
    </location>
    <ligand>
        <name>substrate</name>
    </ligand>
</feature>
<evidence type="ECO:0000313" key="12">
    <source>
        <dbReference type="Proteomes" id="UP000070383"/>
    </source>
</evidence>
<dbReference type="GO" id="GO:0009252">
    <property type="term" value="P:peptidoglycan biosynthetic process"/>
    <property type="evidence" value="ECO:0007669"/>
    <property type="project" value="UniProtKB-KW"/>
</dbReference>
<evidence type="ECO:0000313" key="11">
    <source>
        <dbReference type="EMBL" id="KWZ77293.1"/>
    </source>
</evidence>
<keyword evidence="2" id="KW-0732">Signal</keyword>
<dbReference type="AlphaFoldDB" id="A0A133KCK1"/>
<dbReference type="PATRIC" id="fig|33036.3.peg.1522"/>
<evidence type="ECO:0000259" key="10">
    <source>
        <dbReference type="Pfam" id="PF00768"/>
    </source>
</evidence>